<protein>
    <submittedName>
        <fullName evidence="2">KSR1 isoform 11</fullName>
    </submittedName>
</protein>
<dbReference type="EMBL" id="NDHI03003489">
    <property type="protein sequence ID" value="PNJ34127.1"/>
    <property type="molecule type" value="Genomic_DNA"/>
</dbReference>
<gene>
    <name evidence="2" type="ORF">CR201_G0033436</name>
</gene>
<evidence type="ECO:0000313" key="2">
    <source>
        <dbReference type="EMBL" id="PNJ34127.1"/>
    </source>
</evidence>
<sequence>VFQLLPSFPTLTRSKSHESQLGNRIDDVSSMRFACLAPHLETSQGQLTEPSSEARSKLEDKARQGEPRHATGLAWPAPVLMDIDQGDAYIINHCALL</sequence>
<feature type="non-terminal residue" evidence="2">
    <location>
        <position position="1"/>
    </location>
</feature>
<dbReference type="AlphaFoldDB" id="A0A2J8TM62"/>
<evidence type="ECO:0000256" key="1">
    <source>
        <dbReference type="SAM" id="MobiDB-lite"/>
    </source>
</evidence>
<organism evidence="2">
    <name type="scientific">Pongo abelii</name>
    <name type="common">Sumatran orangutan</name>
    <name type="synonym">Pongo pygmaeus abelii</name>
    <dbReference type="NCBI Taxonomy" id="9601"/>
    <lineage>
        <taxon>Eukaryota</taxon>
        <taxon>Metazoa</taxon>
        <taxon>Chordata</taxon>
        <taxon>Craniata</taxon>
        <taxon>Vertebrata</taxon>
        <taxon>Euteleostomi</taxon>
        <taxon>Mammalia</taxon>
        <taxon>Eutheria</taxon>
        <taxon>Euarchontoglires</taxon>
        <taxon>Primates</taxon>
        <taxon>Haplorrhini</taxon>
        <taxon>Catarrhini</taxon>
        <taxon>Hominidae</taxon>
        <taxon>Pongo</taxon>
    </lineage>
</organism>
<feature type="compositionally biased region" description="Basic and acidic residues" evidence="1">
    <location>
        <begin position="52"/>
        <end position="69"/>
    </location>
</feature>
<feature type="region of interest" description="Disordered" evidence="1">
    <location>
        <begin position="41"/>
        <end position="70"/>
    </location>
</feature>
<feature type="compositionally biased region" description="Polar residues" evidence="1">
    <location>
        <begin position="41"/>
        <end position="51"/>
    </location>
</feature>
<comment type="caution">
    <text evidence="2">The sequence shown here is derived from an EMBL/GenBank/DDBJ whole genome shotgun (WGS) entry which is preliminary data.</text>
</comment>
<proteinExistence type="predicted"/>
<name>A0A2J8TM62_PONAB</name>
<accession>A0A2J8TM62</accession>
<reference evidence="2" key="1">
    <citation type="submission" date="2017-12" db="EMBL/GenBank/DDBJ databases">
        <title>High-resolution comparative analysis of great ape genomes.</title>
        <authorList>
            <person name="Pollen A."/>
            <person name="Hastie A."/>
            <person name="Hormozdiari F."/>
            <person name="Dougherty M."/>
            <person name="Liu R."/>
            <person name="Chaisson M."/>
            <person name="Hoppe E."/>
            <person name="Hill C."/>
            <person name="Pang A."/>
            <person name="Hillier L."/>
            <person name="Baker C."/>
            <person name="Armstrong J."/>
            <person name="Shendure J."/>
            <person name="Paten B."/>
            <person name="Wilson R."/>
            <person name="Chao H."/>
            <person name="Schneider V."/>
            <person name="Ventura M."/>
            <person name="Kronenberg Z."/>
            <person name="Murali S."/>
            <person name="Gordon D."/>
            <person name="Cantsilieris S."/>
            <person name="Munson K."/>
            <person name="Nelson B."/>
            <person name="Raja A."/>
            <person name="Underwood J."/>
            <person name="Diekhans M."/>
            <person name="Fiddes I."/>
            <person name="Haussler D."/>
            <person name="Eichler E."/>
        </authorList>
    </citation>
    <scope>NUCLEOTIDE SEQUENCE [LARGE SCALE GENOMIC DNA]</scope>
    <source>
        <strain evidence="2">Susie</strain>
    </source>
</reference>